<dbReference type="InterPro" id="IPR032710">
    <property type="entry name" value="NTF2-like_dom_sf"/>
</dbReference>
<dbReference type="Gene3D" id="3.10.450.50">
    <property type="match status" value="1"/>
</dbReference>
<sequence>MPVASLTPDTTARAAIEELLSRSAYALDEREDAMLAACFAEDALFSLRIAGGDLVGPFEGRDAIMGLMRGAWAEQTDKRRHVVANVFYPPADAATVAGAVPVRSYLALMATEDGVVQLLCTGVYHDEALWNGERWELVRRHLDLDKSY</sequence>
<dbReference type="EMBL" id="AUVB01000012">
    <property type="protein sequence ID" value="KGE05076.1"/>
    <property type="molecule type" value="Genomic_DNA"/>
</dbReference>
<dbReference type="Proteomes" id="UP000029640">
    <property type="component" value="Unassembled WGS sequence"/>
</dbReference>
<reference evidence="2 3" key="1">
    <citation type="journal article" date="2014" name="Genome Announc.">
        <title>Genome Sequence of Gammaproteobacterial Pseudohaliea rubra Type Strain DSM 19751, Isolated from Coastal Seawater of the Mediterranean Sea.</title>
        <authorList>
            <person name="Spring S."/>
            <person name="Fiebig A."/>
            <person name="Riedel T."/>
            <person name="Goker M."/>
            <person name="Klenk H.P."/>
        </authorList>
    </citation>
    <scope>NUCLEOTIDE SEQUENCE [LARGE SCALE GENOMIC DNA]</scope>
    <source>
        <strain evidence="2 3">DSM 19751</strain>
    </source>
</reference>
<name>A0A095XZB6_9GAMM</name>
<protein>
    <recommendedName>
        <fullName evidence="1">SnoaL-like domain-containing protein</fullName>
    </recommendedName>
</protein>
<evidence type="ECO:0000259" key="1">
    <source>
        <dbReference type="Pfam" id="PF13577"/>
    </source>
</evidence>
<organism evidence="2 3">
    <name type="scientific">Pseudohaliea rubra DSM 19751</name>
    <dbReference type="NCBI Taxonomy" id="1265313"/>
    <lineage>
        <taxon>Bacteria</taxon>
        <taxon>Pseudomonadati</taxon>
        <taxon>Pseudomonadota</taxon>
        <taxon>Gammaproteobacteria</taxon>
        <taxon>Cellvibrionales</taxon>
        <taxon>Halieaceae</taxon>
        <taxon>Pseudohaliea</taxon>
    </lineage>
</organism>
<gene>
    <name evidence="2" type="ORF">HRUBRA_00278</name>
</gene>
<comment type="caution">
    <text evidence="2">The sequence shown here is derived from an EMBL/GenBank/DDBJ whole genome shotgun (WGS) entry which is preliminary data.</text>
</comment>
<dbReference type="HOGENOM" id="CLU_148605_0_0_6"/>
<dbReference type="eggNOG" id="COG5517">
    <property type="taxonomic scope" value="Bacteria"/>
</dbReference>
<evidence type="ECO:0000313" key="3">
    <source>
        <dbReference type="Proteomes" id="UP000029640"/>
    </source>
</evidence>
<evidence type="ECO:0000313" key="2">
    <source>
        <dbReference type="EMBL" id="KGE05076.1"/>
    </source>
</evidence>
<dbReference type="InterPro" id="IPR037401">
    <property type="entry name" value="SnoaL-like"/>
</dbReference>
<dbReference type="SUPFAM" id="SSF54427">
    <property type="entry name" value="NTF2-like"/>
    <property type="match status" value="1"/>
</dbReference>
<dbReference type="STRING" id="1265313.HRUBRA_00278"/>
<dbReference type="AlphaFoldDB" id="A0A095XZB6"/>
<proteinExistence type="predicted"/>
<dbReference type="RefSeq" id="WP_035514307.1">
    <property type="nucleotide sequence ID" value="NZ_KN234748.1"/>
</dbReference>
<keyword evidence="3" id="KW-1185">Reference proteome</keyword>
<feature type="domain" description="SnoaL-like" evidence="1">
    <location>
        <begin position="10"/>
        <end position="141"/>
    </location>
</feature>
<dbReference type="Pfam" id="PF13577">
    <property type="entry name" value="SnoaL_4"/>
    <property type="match status" value="1"/>
</dbReference>
<dbReference type="OrthoDB" id="9180262at2"/>
<accession>A0A095XZB6</accession>